<feature type="compositionally biased region" description="Basic and acidic residues" evidence="1">
    <location>
        <begin position="145"/>
        <end position="168"/>
    </location>
</feature>
<gene>
    <name evidence="3" type="ORF">DI565_06380</name>
</gene>
<dbReference type="Proteomes" id="UP000249577">
    <property type="component" value="Unassembled WGS sequence"/>
</dbReference>
<feature type="region of interest" description="Disordered" evidence="1">
    <location>
        <begin position="89"/>
        <end position="470"/>
    </location>
</feature>
<dbReference type="AlphaFoldDB" id="A0A2W5MTM2"/>
<feature type="compositionally biased region" description="Low complexity" evidence="1">
    <location>
        <begin position="301"/>
        <end position="312"/>
    </location>
</feature>
<keyword evidence="2" id="KW-1133">Transmembrane helix</keyword>
<evidence type="ECO:0000256" key="1">
    <source>
        <dbReference type="SAM" id="MobiDB-lite"/>
    </source>
</evidence>
<feature type="compositionally biased region" description="Polar residues" evidence="1">
    <location>
        <begin position="274"/>
        <end position="283"/>
    </location>
</feature>
<evidence type="ECO:0000313" key="4">
    <source>
        <dbReference type="Proteomes" id="UP000249577"/>
    </source>
</evidence>
<sequence length="554" mass="58747">MSIVLYALGVGLIGWSGYLLASGDSFAVLDIATRLAGWGVFAIGLGAIASVLGRLTRAVETGASASRSRASPQAAPFSSLKLGPLVRVPADEPRAPRPVAVEPTAPQPQVAEPKRESFGAPTLDPAPARPRPAPPIVVVTPPVADARRPDPEPRFEPSPEPEATREIVAEDSETDEPQGDAIPTPSVEPHAGDDDEAALSKKERRQRRREERRQEEAFERPRVVAPVLGGGQLFAGRDRRTDAVGPVAPPTERAERPVFQTRNADSSGKEPESASETAVQTVSAEERVARPETPAVEETRTAAPVVDTTPVDAVDDGLSGAGDPDPKTGDAVTSEAAEERLSEPVPSERIVVEPNVPEKASEPKVPEWLARARARREARSTLEQEVQASQPAEPEPIAESAAVTEEAEAETSEVAAVEQDAPAVEPSWSGVGTEPQIGSEPEPEPEPEHEPAETEPGEPQVVREGEHRGVTYRFFDDGSVEALSPHGSRRFATVEELRATVIAARGPGYAEEEPDPVSEPAEPAPAEAPDQDPLEAALSELEGDKPGEPPARRG</sequence>
<feature type="compositionally biased region" description="Low complexity" evidence="1">
    <location>
        <begin position="387"/>
        <end position="404"/>
    </location>
</feature>
<organism evidence="3 4">
    <name type="scientific">Ancylobacter novellus</name>
    <name type="common">Thiobacillus novellus</name>
    <dbReference type="NCBI Taxonomy" id="921"/>
    <lineage>
        <taxon>Bacteria</taxon>
        <taxon>Pseudomonadati</taxon>
        <taxon>Pseudomonadota</taxon>
        <taxon>Alphaproteobacteria</taxon>
        <taxon>Hyphomicrobiales</taxon>
        <taxon>Xanthobacteraceae</taxon>
        <taxon>Ancylobacter</taxon>
    </lineage>
</organism>
<evidence type="ECO:0000256" key="2">
    <source>
        <dbReference type="SAM" id="Phobius"/>
    </source>
</evidence>
<name>A0A2W5MTM2_ANCNO</name>
<proteinExistence type="predicted"/>
<feature type="transmembrane region" description="Helical" evidence="2">
    <location>
        <begin position="31"/>
        <end position="52"/>
    </location>
</feature>
<dbReference type="EMBL" id="QFPN01000003">
    <property type="protein sequence ID" value="PZQ17010.1"/>
    <property type="molecule type" value="Genomic_DNA"/>
</dbReference>
<keyword evidence="2" id="KW-0812">Transmembrane</keyword>
<comment type="caution">
    <text evidence="3">The sequence shown here is derived from an EMBL/GenBank/DDBJ whole genome shotgun (WGS) entry which is preliminary data.</text>
</comment>
<accession>A0A2W5MTM2</accession>
<feature type="compositionally biased region" description="Basic and acidic residues" evidence="1">
    <location>
        <begin position="208"/>
        <end position="222"/>
    </location>
</feature>
<protein>
    <submittedName>
        <fullName evidence="3">Uncharacterized protein</fullName>
    </submittedName>
</protein>
<evidence type="ECO:0000313" key="3">
    <source>
        <dbReference type="EMBL" id="PZQ17010.1"/>
    </source>
</evidence>
<reference evidence="3 4" key="1">
    <citation type="submission" date="2017-08" db="EMBL/GenBank/DDBJ databases">
        <title>Infants hospitalized years apart are colonized by the same room-sourced microbial strains.</title>
        <authorList>
            <person name="Brooks B."/>
            <person name="Olm M.R."/>
            <person name="Firek B.A."/>
            <person name="Baker R."/>
            <person name="Thomas B.C."/>
            <person name="Morowitz M.J."/>
            <person name="Banfield J.F."/>
        </authorList>
    </citation>
    <scope>NUCLEOTIDE SEQUENCE [LARGE SCALE GENOMIC DNA]</scope>
    <source>
        <strain evidence="3">S2_005_003_R2_43</strain>
    </source>
</reference>
<feature type="compositionally biased region" description="Acidic residues" evidence="1">
    <location>
        <begin position="169"/>
        <end position="178"/>
    </location>
</feature>
<keyword evidence="2" id="KW-0472">Membrane</keyword>
<feature type="compositionally biased region" description="Basic and acidic residues" evidence="1">
    <location>
        <begin position="542"/>
        <end position="554"/>
    </location>
</feature>
<feature type="compositionally biased region" description="Low complexity" evidence="1">
    <location>
        <begin position="518"/>
        <end position="528"/>
    </location>
</feature>
<feature type="region of interest" description="Disordered" evidence="1">
    <location>
        <begin position="504"/>
        <end position="554"/>
    </location>
</feature>